<name>A0A6C0K515_9ZZZZ</name>
<evidence type="ECO:0000313" key="1">
    <source>
        <dbReference type="EMBL" id="QHU11164.1"/>
    </source>
</evidence>
<proteinExistence type="predicted"/>
<protein>
    <submittedName>
        <fullName evidence="1">Uncharacterized protein</fullName>
    </submittedName>
</protein>
<dbReference type="AlphaFoldDB" id="A0A6C0K515"/>
<sequence>MADTVHIDAFQTNLHGCRILLQAPFPKGRTPPLQDHIELLRQPFHRRVLLTNTPISVMKPMAYAYDAIFHIREVGDWSLALTYILHAPKDVLVFMEELPVPDGVWSKLPKSVTVLHQVSAPLRRLDPYDTIFFAPIEDLTSSYADLVYKQLLQIYKKTYVAKEFKEILQELRVAKAGLAWTRMSEATPAGALYWYDPVSESSEQLSKKQLADLFSFLSVQFQ</sequence>
<organism evidence="1">
    <name type="scientific">viral metagenome</name>
    <dbReference type="NCBI Taxonomy" id="1070528"/>
    <lineage>
        <taxon>unclassified sequences</taxon>
        <taxon>metagenomes</taxon>
        <taxon>organismal metagenomes</taxon>
    </lineage>
</organism>
<dbReference type="EMBL" id="MN740779">
    <property type="protein sequence ID" value="QHU11164.1"/>
    <property type="molecule type" value="Genomic_DNA"/>
</dbReference>
<reference evidence="1" key="1">
    <citation type="journal article" date="2020" name="Nature">
        <title>Giant virus diversity and host interactions through global metagenomics.</title>
        <authorList>
            <person name="Schulz F."/>
            <person name="Roux S."/>
            <person name="Paez-Espino D."/>
            <person name="Jungbluth S."/>
            <person name="Walsh D.A."/>
            <person name="Denef V.J."/>
            <person name="McMahon K.D."/>
            <person name="Konstantinidis K.T."/>
            <person name="Eloe-Fadrosh E.A."/>
            <person name="Kyrpides N.C."/>
            <person name="Woyke T."/>
        </authorList>
    </citation>
    <scope>NUCLEOTIDE SEQUENCE</scope>
    <source>
        <strain evidence="1">GVMAG-S-1101165-84</strain>
    </source>
</reference>
<accession>A0A6C0K515</accession>